<dbReference type="InterPro" id="IPR051677">
    <property type="entry name" value="AfsR-DnrI-RedD_regulator"/>
</dbReference>
<evidence type="ECO:0000256" key="5">
    <source>
        <dbReference type="SAM" id="MobiDB-lite"/>
    </source>
</evidence>
<dbReference type="InterPro" id="IPR049052">
    <property type="entry name" value="nSTAND1"/>
</dbReference>
<feature type="domain" description="Bacterial transcriptional activator" evidence="7">
    <location>
        <begin position="100"/>
        <end position="241"/>
    </location>
</feature>
<dbReference type="Pfam" id="PF03704">
    <property type="entry name" value="BTAD"/>
    <property type="match status" value="1"/>
</dbReference>
<dbReference type="PANTHER" id="PTHR35807">
    <property type="entry name" value="TRANSCRIPTIONAL REGULATOR REDD-RELATED"/>
    <property type="match status" value="1"/>
</dbReference>
<dbReference type="SMART" id="SM00862">
    <property type="entry name" value="Trans_reg_C"/>
    <property type="match status" value="1"/>
</dbReference>
<evidence type="ECO:0000259" key="6">
    <source>
        <dbReference type="SMART" id="SM00862"/>
    </source>
</evidence>
<dbReference type="CDD" id="cd15831">
    <property type="entry name" value="BTAD"/>
    <property type="match status" value="1"/>
</dbReference>
<feature type="compositionally biased region" description="Pro residues" evidence="5">
    <location>
        <begin position="255"/>
        <end position="269"/>
    </location>
</feature>
<organism evidence="8 9">
    <name type="scientific">Kocuria rosea subsp. polaris</name>
    <dbReference type="NCBI Taxonomy" id="136273"/>
    <lineage>
        <taxon>Bacteria</taxon>
        <taxon>Bacillati</taxon>
        <taxon>Actinomycetota</taxon>
        <taxon>Actinomycetes</taxon>
        <taxon>Micrococcales</taxon>
        <taxon>Micrococcaceae</taxon>
        <taxon>Kocuria</taxon>
    </lineage>
</organism>
<keyword evidence="2" id="KW-0805">Transcription regulation</keyword>
<dbReference type="Gene3D" id="3.40.50.300">
    <property type="entry name" value="P-loop containing nucleotide triphosphate hydrolases"/>
    <property type="match status" value="1"/>
</dbReference>
<evidence type="ECO:0000256" key="4">
    <source>
        <dbReference type="ARBA" id="ARBA00023163"/>
    </source>
</evidence>
<keyword evidence="3" id="KW-0238">DNA-binding</keyword>
<dbReference type="Gene3D" id="1.10.10.10">
    <property type="entry name" value="Winged helix-like DNA-binding domain superfamily/Winged helix DNA-binding domain"/>
    <property type="match status" value="1"/>
</dbReference>
<dbReference type="GO" id="GO:0000160">
    <property type="term" value="P:phosphorelay signal transduction system"/>
    <property type="evidence" value="ECO:0007669"/>
    <property type="project" value="InterPro"/>
</dbReference>
<evidence type="ECO:0000313" key="8">
    <source>
        <dbReference type="EMBL" id="KHD99068.1"/>
    </source>
</evidence>
<dbReference type="SMART" id="SM01043">
    <property type="entry name" value="BTAD"/>
    <property type="match status" value="1"/>
</dbReference>
<dbReference type="InterPro" id="IPR016032">
    <property type="entry name" value="Sig_transdc_resp-reg_C-effctor"/>
</dbReference>
<comment type="caution">
    <text evidence="8">The sequence shown here is derived from an EMBL/GenBank/DDBJ whole genome shotgun (WGS) entry which is preliminary data.</text>
</comment>
<dbReference type="OrthoDB" id="3691954at2"/>
<evidence type="ECO:0000256" key="2">
    <source>
        <dbReference type="ARBA" id="ARBA00023015"/>
    </source>
</evidence>
<dbReference type="PANTHER" id="PTHR35807:SF1">
    <property type="entry name" value="TRANSCRIPTIONAL REGULATOR REDD"/>
    <property type="match status" value="1"/>
</dbReference>
<gene>
    <name evidence="8" type="ORF">GY22_01755</name>
</gene>
<sequence length="982" mass="101566">MAQDPVEIGVLGALEVRRAGTPAALPGARPRTALAALAVHAPHPVSVDALVAAVWGDDAVPVRPRGAVHTVVSRLRAVLGGESVQAGPAGYCLALPDEAVDAGRFEALRRRAAGLPPDQAAGTLDEALALWRGPAYAEFADRGFAVAEAARLEELRLRTVEDRAVLALEAGAVDDAVSALEELIAEQPLRERAHGLLMTALYRAGRAAEALDRFAVLRGTLVGELGLDPAPALRELQLRILGHDLPEGPSSSPARPAPPVRPVPSAPAVPPAWRPAADAFVGREDAVEQLLRAVASHRLVCVTGSGGIGKSRLVAEALPELSRRLVRPVVVVELDDAAPAQADARVAAALGLGAAGKLRAAVLEYLAASSLVLVLDGCERVLGAVRDLVEAVGRAAPRVPVLATSRHRLALPAEQVLPLAPLPLPDPADAPDRAALTASVRLFLDRLRRVRPAAPLPAPVLQDIGELCRRLDGLPLALELAAVQAAALGVRPVLEGVGSGLQLDDGAHGPLRAVVARSYALLAPPDRALLGRLSAFTGTFDLHAVEQVAPEPGEARSGLARLVQASLVLPVEDGAATRYRLLGIIRAFAAERADDGTAAAFEEWAAGHAERCAREAAGPACGAALRGLELARGDLASAVAAALEAGRLEPAARTVGALGLCVHWVPGPVLSELTLRVGEHPGLDGTAAAALALGAATLAADERGEPARARRLGARALRAASAPAERYLALAVRGIAAMYAGDRGEAARCWRDVLAIPGLPDAYAVDAHAVLALAHAADGAGQAAEEHAAAARRAAERSGAASRVAFALYASGEVLLPADPEAAADVLREAARLADGVRAEQVSAVARVALLSALTRTGQAAEALELARTLLELQRRSGHWPQLWTTLRILAELFAAAGRPDAAELVLAAAETAESAPGLAGPDIERYRQLRATVREGLGADRAHRIATLARLLPRTEVLDRARDAAEELGARSSTGQESATP</sequence>
<dbReference type="AlphaFoldDB" id="A0A0A6VXU1"/>
<dbReference type="Gene3D" id="1.25.40.10">
    <property type="entry name" value="Tetratricopeptide repeat domain"/>
    <property type="match status" value="2"/>
</dbReference>
<dbReference type="SUPFAM" id="SSF46894">
    <property type="entry name" value="C-terminal effector domain of the bipartite response regulators"/>
    <property type="match status" value="1"/>
</dbReference>
<dbReference type="EMBL" id="JSUH01000001">
    <property type="protein sequence ID" value="KHD99068.1"/>
    <property type="molecule type" value="Genomic_DNA"/>
</dbReference>
<proteinExistence type="inferred from homology"/>
<dbReference type="InterPro" id="IPR005158">
    <property type="entry name" value="BTAD"/>
</dbReference>
<dbReference type="GO" id="GO:0003677">
    <property type="term" value="F:DNA binding"/>
    <property type="evidence" value="ECO:0007669"/>
    <property type="project" value="UniProtKB-KW"/>
</dbReference>
<keyword evidence="4" id="KW-0804">Transcription</keyword>
<dbReference type="InterPro" id="IPR027417">
    <property type="entry name" value="P-loop_NTPase"/>
</dbReference>
<protein>
    <recommendedName>
        <fullName evidence="10">OmpR/PhoB-type domain-containing protein</fullName>
    </recommendedName>
</protein>
<dbReference type="InterPro" id="IPR001867">
    <property type="entry name" value="OmpR/PhoB-type_DNA-bd"/>
</dbReference>
<dbReference type="GO" id="GO:0006355">
    <property type="term" value="P:regulation of DNA-templated transcription"/>
    <property type="evidence" value="ECO:0007669"/>
    <property type="project" value="InterPro"/>
</dbReference>
<dbReference type="SUPFAM" id="SSF48452">
    <property type="entry name" value="TPR-like"/>
    <property type="match status" value="2"/>
</dbReference>
<dbReference type="RefSeq" id="WP_035923627.1">
    <property type="nucleotide sequence ID" value="NZ_JSUH01000001.1"/>
</dbReference>
<dbReference type="Pfam" id="PF25872">
    <property type="entry name" value="HTH_77"/>
    <property type="match status" value="1"/>
</dbReference>
<evidence type="ECO:0000256" key="3">
    <source>
        <dbReference type="ARBA" id="ARBA00023125"/>
    </source>
</evidence>
<evidence type="ECO:0008006" key="10">
    <source>
        <dbReference type="Google" id="ProtNLM"/>
    </source>
</evidence>
<dbReference type="InterPro" id="IPR058852">
    <property type="entry name" value="HTH_77"/>
</dbReference>
<dbReference type="InterPro" id="IPR011990">
    <property type="entry name" value="TPR-like_helical_dom_sf"/>
</dbReference>
<reference evidence="8 9" key="1">
    <citation type="journal article" date="2003" name="Int. J. Syst. Evol. Microbiol.">
        <title>Kocuria polaris sp. nov., an orange-pigmented psychrophilic bacterium isolated from an Antarctic cyanobacterial mat sample.</title>
        <authorList>
            <person name="Reddy G.S."/>
            <person name="Prakash J.S."/>
            <person name="Prabahar V."/>
            <person name="Matsumoto G.I."/>
            <person name="Stackebrandt E."/>
            <person name="Shivaji S."/>
        </authorList>
    </citation>
    <scope>NUCLEOTIDE SEQUENCE [LARGE SCALE GENOMIC DNA]</scope>
    <source>
        <strain evidence="8 9">CMS 76or</strain>
    </source>
</reference>
<dbReference type="Proteomes" id="UP000030466">
    <property type="component" value="Unassembled WGS sequence"/>
</dbReference>
<evidence type="ECO:0000313" key="9">
    <source>
        <dbReference type="Proteomes" id="UP000030466"/>
    </source>
</evidence>
<comment type="similarity">
    <text evidence="1">Belongs to the AfsR/DnrI/RedD regulatory family.</text>
</comment>
<dbReference type="InterPro" id="IPR036388">
    <property type="entry name" value="WH-like_DNA-bd_sf"/>
</dbReference>
<evidence type="ECO:0000256" key="1">
    <source>
        <dbReference type="ARBA" id="ARBA00005820"/>
    </source>
</evidence>
<accession>A0A0A6VXU1</accession>
<feature type="region of interest" description="Disordered" evidence="5">
    <location>
        <begin position="244"/>
        <end position="269"/>
    </location>
</feature>
<evidence type="ECO:0000259" key="7">
    <source>
        <dbReference type="SMART" id="SM01043"/>
    </source>
</evidence>
<keyword evidence="9" id="KW-1185">Reference proteome</keyword>
<dbReference type="Pfam" id="PF20703">
    <property type="entry name" value="nSTAND1"/>
    <property type="match status" value="1"/>
</dbReference>
<dbReference type="SUPFAM" id="SSF52540">
    <property type="entry name" value="P-loop containing nucleoside triphosphate hydrolases"/>
    <property type="match status" value="1"/>
</dbReference>
<feature type="domain" description="OmpR/PhoB-type" evidence="6">
    <location>
        <begin position="20"/>
        <end position="93"/>
    </location>
</feature>
<name>A0A0A6VXU1_KOCRO</name>